<dbReference type="RefSeq" id="WP_278871496.1">
    <property type="nucleotide sequence ID" value="NZ_BAAFHN010000025.1"/>
</dbReference>
<feature type="signal peptide" evidence="1">
    <location>
        <begin position="1"/>
        <end position="24"/>
    </location>
</feature>
<accession>A0ABQ0D4A6</accession>
<sequence>MRKTLSIMPMSALLTLGLSNNALAADNSGEKSGAFVGVHGGVSLFGIGIYVDGKVLDDQNYKRTGIDKSLTSFNVGLNVGYQYFFMPIVGIRGI</sequence>
<dbReference type="EMBL" id="BAAFHN010000025">
    <property type="protein sequence ID" value="GAB0173157.1"/>
    <property type="molecule type" value="Genomic_DNA"/>
</dbReference>
<comment type="caution">
    <text evidence="2">The sequence shown here is derived from an EMBL/GenBank/DDBJ whole genome shotgun (WGS) entry which is preliminary data.</text>
</comment>
<protein>
    <recommendedName>
        <fullName evidence="4">Outer membrane beta-barrel protein</fullName>
    </recommendedName>
</protein>
<proteinExistence type="predicted"/>
<dbReference type="Proteomes" id="UP001562457">
    <property type="component" value="Unassembled WGS sequence"/>
</dbReference>
<keyword evidence="3" id="KW-1185">Reference proteome</keyword>
<evidence type="ECO:0000313" key="3">
    <source>
        <dbReference type="Proteomes" id="UP001562457"/>
    </source>
</evidence>
<evidence type="ECO:0008006" key="4">
    <source>
        <dbReference type="Google" id="ProtNLM"/>
    </source>
</evidence>
<name>A0ABQ0D4A6_9HELI</name>
<organism evidence="2 3">
    <name type="scientific">Helicobacter trogontum</name>
    <dbReference type="NCBI Taxonomy" id="50960"/>
    <lineage>
        <taxon>Bacteria</taxon>
        <taxon>Pseudomonadati</taxon>
        <taxon>Campylobacterota</taxon>
        <taxon>Epsilonproteobacteria</taxon>
        <taxon>Campylobacterales</taxon>
        <taxon>Helicobacteraceae</taxon>
        <taxon>Helicobacter</taxon>
    </lineage>
</organism>
<evidence type="ECO:0000313" key="2">
    <source>
        <dbReference type="EMBL" id="GAB0173157.1"/>
    </source>
</evidence>
<feature type="chain" id="PRO_5047438757" description="Outer membrane beta-barrel protein" evidence="1">
    <location>
        <begin position="25"/>
        <end position="94"/>
    </location>
</feature>
<reference evidence="2 3" key="1">
    <citation type="submission" date="2024-06" db="EMBL/GenBank/DDBJ databases">
        <title>Draft genome sequence of Helicobacter trogontum NHP16-4001.</title>
        <authorList>
            <person name="Rimbara E."/>
            <person name="Suzuki M."/>
        </authorList>
    </citation>
    <scope>NUCLEOTIDE SEQUENCE [LARGE SCALE GENOMIC DNA]</scope>
    <source>
        <strain evidence="2 3">NHP16-4001</strain>
    </source>
</reference>
<gene>
    <name evidence="2" type="ORF">NHP164001_11730</name>
</gene>
<keyword evidence="1" id="KW-0732">Signal</keyword>
<evidence type="ECO:0000256" key="1">
    <source>
        <dbReference type="SAM" id="SignalP"/>
    </source>
</evidence>